<dbReference type="InterPro" id="IPR036402">
    <property type="entry name" value="EF-Ts_dimer_sf"/>
</dbReference>
<feature type="domain" description="Translation elongation factor EFTs/EF1B dimerisation" evidence="4">
    <location>
        <begin position="18"/>
        <end position="97"/>
    </location>
</feature>
<dbReference type="InterPro" id="IPR001816">
    <property type="entry name" value="Transl_elong_EFTs/EF1B"/>
</dbReference>
<gene>
    <name evidence="5" type="primary">tsf2</name>
    <name evidence="5" type="ORF">LEN_2985</name>
</gene>
<dbReference type="KEGG" id="lem:LEN_2985"/>
<evidence type="ECO:0000256" key="3">
    <source>
        <dbReference type="SAM" id="MobiDB-lite"/>
    </source>
</evidence>
<keyword evidence="1 5" id="KW-0251">Elongation factor</keyword>
<reference evidence="5 6" key="1">
    <citation type="journal article" date="2017" name="DNA Res.">
        <title>Complete genome sequence and expression profile of the commercial lytic enzyme producer Lysobacter enzymogenes M497-1.</title>
        <authorList>
            <person name="Takami H."/>
            <person name="Toyoda A."/>
            <person name="Uchiyama I."/>
            <person name="Itoh T."/>
            <person name="Takaki Y."/>
            <person name="Arai W."/>
            <person name="Nishi S."/>
            <person name="Kawai M."/>
            <person name="Shinya K."/>
            <person name="Ikeda H."/>
        </authorList>
    </citation>
    <scope>NUCLEOTIDE SEQUENCE [LARGE SCALE GENOMIC DNA]</scope>
    <source>
        <strain evidence="5 6">M497-1</strain>
    </source>
</reference>
<dbReference type="Proteomes" id="UP000218824">
    <property type="component" value="Chromosome"/>
</dbReference>
<proteinExistence type="predicted"/>
<dbReference type="EMBL" id="AP014940">
    <property type="protein sequence ID" value="BAV98472.1"/>
    <property type="molecule type" value="Genomic_DNA"/>
</dbReference>
<evidence type="ECO:0000256" key="2">
    <source>
        <dbReference type="ARBA" id="ARBA00022917"/>
    </source>
</evidence>
<dbReference type="Pfam" id="PF00889">
    <property type="entry name" value="EF_TS"/>
    <property type="match status" value="1"/>
</dbReference>
<feature type="region of interest" description="Disordered" evidence="3">
    <location>
        <begin position="99"/>
        <end position="122"/>
    </location>
</feature>
<dbReference type="SUPFAM" id="SSF54713">
    <property type="entry name" value="Elongation factor Ts (EF-Ts), dimerisation domain"/>
    <property type="match status" value="1"/>
</dbReference>
<evidence type="ECO:0000256" key="1">
    <source>
        <dbReference type="ARBA" id="ARBA00022768"/>
    </source>
</evidence>
<sequence length="122" mass="13213">MFHPHRCIHTYVHQHRIGALVEFGLSTDFAARTDEFAEFAREVSLQVAAMAPVDVAALLAQPSIKRADATIGELLAVLSAQLGEPVAVTRFVRWSVEDAPVRQEEPDPSHPTASAATLRAAS</sequence>
<dbReference type="Gene3D" id="3.30.479.20">
    <property type="entry name" value="Elongation factor Ts, dimerisation domain"/>
    <property type="match status" value="1"/>
</dbReference>
<organism evidence="5 6">
    <name type="scientific">Lysobacter enzymogenes</name>
    <dbReference type="NCBI Taxonomy" id="69"/>
    <lineage>
        <taxon>Bacteria</taxon>
        <taxon>Pseudomonadati</taxon>
        <taxon>Pseudomonadota</taxon>
        <taxon>Gammaproteobacteria</taxon>
        <taxon>Lysobacterales</taxon>
        <taxon>Lysobacteraceae</taxon>
        <taxon>Lysobacter</taxon>
    </lineage>
</organism>
<name>A0AAU9AW44_LYSEN</name>
<accession>A0AAU9AW44</accession>
<feature type="compositionally biased region" description="Basic and acidic residues" evidence="3">
    <location>
        <begin position="99"/>
        <end position="108"/>
    </location>
</feature>
<dbReference type="PANTHER" id="PTHR11741:SF0">
    <property type="entry name" value="ELONGATION FACTOR TS, MITOCHONDRIAL"/>
    <property type="match status" value="1"/>
</dbReference>
<evidence type="ECO:0000313" key="6">
    <source>
        <dbReference type="Proteomes" id="UP000218824"/>
    </source>
</evidence>
<evidence type="ECO:0000313" key="5">
    <source>
        <dbReference type="EMBL" id="BAV98472.1"/>
    </source>
</evidence>
<dbReference type="InterPro" id="IPR014039">
    <property type="entry name" value="Transl_elong_EFTs/EF1B_dimer"/>
</dbReference>
<keyword evidence="2" id="KW-0648">Protein biosynthesis</keyword>
<protein>
    <submittedName>
        <fullName evidence="5">Elongation factor Ts</fullName>
    </submittedName>
</protein>
<dbReference type="RefSeq" id="WP_096378928.1">
    <property type="nucleotide sequence ID" value="NZ_AP014940.1"/>
</dbReference>
<dbReference type="AlphaFoldDB" id="A0AAU9AW44"/>
<dbReference type="PANTHER" id="PTHR11741">
    <property type="entry name" value="ELONGATION FACTOR TS"/>
    <property type="match status" value="1"/>
</dbReference>
<dbReference type="GeneID" id="83064815"/>
<dbReference type="GO" id="GO:0003746">
    <property type="term" value="F:translation elongation factor activity"/>
    <property type="evidence" value="ECO:0007669"/>
    <property type="project" value="UniProtKB-KW"/>
</dbReference>
<evidence type="ECO:0000259" key="4">
    <source>
        <dbReference type="Pfam" id="PF00889"/>
    </source>
</evidence>